<dbReference type="PANTHER" id="PTHR47053:SF1">
    <property type="entry name" value="MUREIN DD-ENDOPEPTIDASE MEPH-RELATED"/>
    <property type="match status" value="1"/>
</dbReference>
<dbReference type="InterPro" id="IPR059180">
    <property type="entry name" value="3D_YorM"/>
</dbReference>
<feature type="domain" description="NlpC/P60" evidence="6">
    <location>
        <begin position="292"/>
        <end position="416"/>
    </location>
</feature>
<keyword evidence="2" id="KW-0645">Protease</keyword>
<dbReference type="Gene3D" id="3.90.1720.10">
    <property type="entry name" value="endopeptidase domain like (from Nostoc punctiforme)"/>
    <property type="match status" value="1"/>
</dbReference>
<comment type="caution">
    <text evidence="7">The sequence shown here is derived from an EMBL/GenBank/DDBJ whole genome shotgun (WGS) entry which is preliminary data.</text>
</comment>
<dbReference type="Proteomes" id="UP000460412">
    <property type="component" value="Unassembled WGS sequence"/>
</dbReference>
<proteinExistence type="inferred from homology"/>
<dbReference type="CDD" id="cd14667">
    <property type="entry name" value="3D_containing_proteins"/>
    <property type="match status" value="1"/>
</dbReference>
<dbReference type="GO" id="GO:0019867">
    <property type="term" value="C:outer membrane"/>
    <property type="evidence" value="ECO:0007669"/>
    <property type="project" value="InterPro"/>
</dbReference>
<keyword evidence="4" id="KW-0788">Thiol protease</keyword>
<dbReference type="SUPFAM" id="SSF54001">
    <property type="entry name" value="Cysteine proteinases"/>
    <property type="match status" value="1"/>
</dbReference>
<dbReference type="Pfam" id="PF06725">
    <property type="entry name" value="3D"/>
    <property type="match status" value="1"/>
</dbReference>
<evidence type="ECO:0000259" key="6">
    <source>
        <dbReference type="PROSITE" id="PS51935"/>
    </source>
</evidence>
<dbReference type="InterPro" id="IPR051202">
    <property type="entry name" value="Peptidase_C40"/>
</dbReference>
<evidence type="ECO:0000256" key="2">
    <source>
        <dbReference type="ARBA" id="ARBA00022670"/>
    </source>
</evidence>
<dbReference type="GO" id="GO:0009254">
    <property type="term" value="P:peptidoglycan turnover"/>
    <property type="evidence" value="ECO:0007669"/>
    <property type="project" value="InterPro"/>
</dbReference>
<dbReference type="Pfam" id="PF00877">
    <property type="entry name" value="NLPC_P60"/>
    <property type="match status" value="1"/>
</dbReference>
<gene>
    <name evidence="7" type="ORF">GN277_01725</name>
</gene>
<dbReference type="AlphaFoldDB" id="A0A7X3MD92"/>
<comment type="similarity">
    <text evidence="1">Belongs to the peptidase C40 family.</text>
</comment>
<dbReference type="InterPro" id="IPR010611">
    <property type="entry name" value="3D_dom"/>
</dbReference>
<dbReference type="SUPFAM" id="SSF50685">
    <property type="entry name" value="Barwin-like endoglucanases"/>
    <property type="match status" value="1"/>
</dbReference>
<feature type="coiled-coil region" evidence="5">
    <location>
        <begin position="129"/>
        <end position="156"/>
    </location>
</feature>
<protein>
    <submittedName>
        <fullName evidence="7">Cell wall hydrolase</fullName>
    </submittedName>
</protein>
<evidence type="ECO:0000313" key="7">
    <source>
        <dbReference type="EMBL" id="MXP74197.1"/>
    </source>
</evidence>
<dbReference type="PROSITE" id="PS51935">
    <property type="entry name" value="NLPC_P60"/>
    <property type="match status" value="1"/>
</dbReference>
<evidence type="ECO:0000256" key="4">
    <source>
        <dbReference type="ARBA" id="ARBA00022807"/>
    </source>
</evidence>
<evidence type="ECO:0000256" key="3">
    <source>
        <dbReference type="ARBA" id="ARBA00022801"/>
    </source>
</evidence>
<dbReference type="GO" id="GO:0004553">
    <property type="term" value="F:hydrolase activity, hydrolyzing O-glycosyl compounds"/>
    <property type="evidence" value="ECO:0007669"/>
    <property type="project" value="InterPro"/>
</dbReference>
<organism evidence="7 8">
    <name type="scientific">Sporofaciens musculi</name>
    <dbReference type="NCBI Taxonomy" id="2681861"/>
    <lineage>
        <taxon>Bacteria</taxon>
        <taxon>Bacillati</taxon>
        <taxon>Bacillota</taxon>
        <taxon>Clostridia</taxon>
        <taxon>Lachnospirales</taxon>
        <taxon>Lachnospiraceae</taxon>
        <taxon>Sporofaciens</taxon>
    </lineage>
</organism>
<name>A0A7X3MD92_9FIRM</name>
<keyword evidence="5" id="KW-0175">Coiled coil</keyword>
<sequence length="528" mass="59142">MELKPGLDINFNNENIDANKLKPEKISSEKIKNASLVLKQKLVKLPEVVEDYRFWTVARKYAFAKNDIIIRESIVSEEDKEDEVRVIGKLRKNGLLYILKEEDEWLYVESGRVRGFVRSEEVITGEEAGQQLEIYQKKAKDRAEKLKQEYTGIEDTAPMAQEWVPWQKNNAYTYLRATVNQTVVEKKYGFAEDGAVEVMEDKDEGSRIIGVIPKGGLCFILEDKGEEWIYVESGDVRGFVKRKTIQHNEEITKLVEEKKEDIFPLAEEKIKPEENRACYYTLTSTKSGIPSGEIRSSIVEFAGQFVGNPYVWGGTSLTEGADCSGFVQSIYKQFGYELPRVSRDQAQYGTKIPVEDALPGDLIFYANSGNIYHVVMYAGDGKTIEAMSTDMGIVQSDVNKENAVWATRVLKDNGYEYAGGSINDVNATQDMYGKNLGTFKLTYYCACELCCNVETGITATGAPVVEGRTIAVDPKVIPYGTQVIIGGHVFTAEDCGGAIKEKHIDIYVNDHASALELGVSYADVYLKK</sequence>
<dbReference type="Gene3D" id="2.40.40.10">
    <property type="entry name" value="RlpA-like domain"/>
    <property type="match status" value="1"/>
</dbReference>
<keyword evidence="8" id="KW-1185">Reference proteome</keyword>
<dbReference type="InterPro" id="IPR000064">
    <property type="entry name" value="NLP_P60_dom"/>
</dbReference>
<reference evidence="7 8" key="1">
    <citation type="submission" date="2019-12" db="EMBL/GenBank/DDBJ databases">
        <title>Sporaefaciens musculi gen. nov., sp. nov., a novel bacterium isolated from the caecum of an obese mouse.</title>
        <authorList>
            <person name="Rasmussen T.S."/>
            <person name="Streidl T."/>
            <person name="Hitch T.C.A."/>
            <person name="Wortmann E."/>
            <person name="Deptula P."/>
            <person name="Hansen M."/>
            <person name="Nielsen D.S."/>
            <person name="Clavel T."/>
            <person name="Vogensen F.K."/>
        </authorList>
    </citation>
    <scope>NUCLEOTIDE SEQUENCE [LARGE SCALE GENOMIC DNA]</scope>
    <source>
        <strain evidence="7 8">WCA-9-b2</strain>
    </source>
</reference>
<dbReference type="GO" id="GO:0008234">
    <property type="term" value="F:cysteine-type peptidase activity"/>
    <property type="evidence" value="ECO:0007669"/>
    <property type="project" value="UniProtKB-KW"/>
</dbReference>
<dbReference type="InterPro" id="IPR036908">
    <property type="entry name" value="RlpA-like_sf"/>
</dbReference>
<dbReference type="GO" id="GO:0006508">
    <property type="term" value="P:proteolysis"/>
    <property type="evidence" value="ECO:0007669"/>
    <property type="project" value="UniProtKB-KW"/>
</dbReference>
<accession>A0A7X3MD92</accession>
<dbReference type="PANTHER" id="PTHR47053">
    <property type="entry name" value="MUREIN DD-ENDOPEPTIDASE MEPH-RELATED"/>
    <property type="match status" value="1"/>
</dbReference>
<evidence type="ECO:0000256" key="5">
    <source>
        <dbReference type="SAM" id="Coils"/>
    </source>
</evidence>
<evidence type="ECO:0000313" key="8">
    <source>
        <dbReference type="Proteomes" id="UP000460412"/>
    </source>
</evidence>
<dbReference type="EMBL" id="WUQX01000001">
    <property type="protein sequence ID" value="MXP74197.1"/>
    <property type="molecule type" value="Genomic_DNA"/>
</dbReference>
<keyword evidence="3 7" id="KW-0378">Hydrolase</keyword>
<dbReference type="InterPro" id="IPR038765">
    <property type="entry name" value="Papain-like_cys_pep_sf"/>
</dbReference>
<evidence type="ECO:0000256" key="1">
    <source>
        <dbReference type="ARBA" id="ARBA00007074"/>
    </source>
</evidence>